<dbReference type="EMBL" id="BNDY01000017">
    <property type="protein sequence ID" value="GHI40647.1"/>
    <property type="molecule type" value="Genomic_DNA"/>
</dbReference>
<dbReference type="RefSeq" id="WP_226599377.1">
    <property type="nucleotide sequence ID" value="NZ_BNDY01000017.1"/>
</dbReference>
<proteinExistence type="predicted"/>
<evidence type="ECO:0000313" key="1">
    <source>
        <dbReference type="EMBL" id="GHI40647.1"/>
    </source>
</evidence>
<organism evidence="1 2">
    <name type="scientific">Streptomyces violascens</name>
    <dbReference type="NCBI Taxonomy" id="67381"/>
    <lineage>
        <taxon>Bacteria</taxon>
        <taxon>Bacillati</taxon>
        <taxon>Actinomycetota</taxon>
        <taxon>Actinomycetes</taxon>
        <taxon>Kitasatosporales</taxon>
        <taxon>Streptomycetaceae</taxon>
        <taxon>Streptomyces</taxon>
    </lineage>
</organism>
<sequence length="258" mass="28187">MTLLVLADSSDETAVRFTHFASGRGVETVVVADFDRLAVTVTVSRDLTSRSTILVDGRPPAGVFCRGRLDSSPPSAPSARFAASEQQAALWAALALWPGPVINRPTVHGYPPRLDPLELASSTPGIRPAGTVTNGRDATGNHAYRISCATQLDPDARDVYDVVHLTQIDERRTHQLLFAGTSTFEVSGPAHELDLAHRVVIRRWLQAKQTDFAIVTVDTCDCQNGELRLLEAAPWANHHQFWSVEDAAYTALLDRLVR</sequence>
<protein>
    <submittedName>
        <fullName evidence="1">Uncharacterized protein</fullName>
    </submittedName>
</protein>
<accession>A0ABQ3QTN8</accession>
<keyword evidence="2" id="KW-1185">Reference proteome</keyword>
<evidence type="ECO:0000313" key="2">
    <source>
        <dbReference type="Proteomes" id="UP001050808"/>
    </source>
</evidence>
<dbReference type="Proteomes" id="UP001050808">
    <property type="component" value="Unassembled WGS sequence"/>
</dbReference>
<comment type="caution">
    <text evidence="1">The sequence shown here is derived from an EMBL/GenBank/DDBJ whole genome shotgun (WGS) entry which is preliminary data.</text>
</comment>
<name>A0ABQ3QTN8_9ACTN</name>
<reference evidence="1" key="1">
    <citation type="submission" date="2024-05" db="EMBL/GenBank/DDBJ databases">
        <title>Whole genome shotgun sequence of Streptomyces violascens NBRC 12920.</title>
        <authorList>
            <person name="Komaki H."/>
            <person name="Tamura T."/>
        </authorList>
    </citation>
    <scope>NUCLEOTIDE SEQUENCE</scope>
    <source>
        <strain evidence="1">NBRC 12920</strain>
    </source>
</reference>
<gene>
    <name evidence="1" type="ORF">Sviol_50550</name>
</gene>